<dbReference type="EMBL" id="VJMH01005193">
    <property type="protein sequence ID" value="KAF0699177.1"/>
    <property type="molecule type" value="Genomic_DNA"/>
</dbReference>
<dbReference type="GO" id="GO:0005856">
    <property type="term" value="C:cytoskeleton"/>
    <property type="evidence" value="ECO:0007669"/>
    <property type="project" value="UniProtKB-SubCell"/>
</dbReference>
<dbReference type="Proteomes" id="UP000332933">
    <property type="component" value="Unassembled WGS sequence"/>
</dbReference>
<reference evidence="5 6" key="1">
    <citation type="submission" date="2019-03" db="EMBL/GenBank/DDBJ databases">
        <authorList>
            <person name="Gaulin E."/>
            <person name="Dumas B."/>
        </authorList>
    </citation>
    <scope>NUCLEOTIDE SEQUENCE [LARGE SCALE GENOMIC DNA]</scope>
    <source>
        <strain evidence="5">CBS 568.67</strain>
    </source>
</reference>
<dbReference type="Gene3D" id="3.80.10.10">
    <property type="entry name" value="Ribonuclease Inhibitor"/>
    <property type="match status" value="1"/>
</dbReference>
<dbReference type="PANTHER" id="PTHR24107:SF2">
    <property type="entry name" value="NLR FAMILY CARD DOMAIN CONTAINING 3"/>
    <property type="match status" value="1"/>
</dbReference>
<dbReference type="PROSITE" id="PS51450">
    <property type="entry name" value="LRR"/>
    <property type="match status" value="1"/>
</dbReference>
<evidence type="ECO:0000256" key="2">
    <source>
        <dbReference type="ARBA" id="ARBA00022490"/>
    </source>
</evidence>
<reference evidence="4" key="2">
    <citation type="submission" date="2019-06" db="EMBL/GenBank/DDBJ databases">
        <title>Genomics analysis of Aphanomyces spp. identifies a new class of oomycete effector associated with host adaptation.</title>
        <authorList>
            <person name="Gaulin E."/>
        </authorList>
    </citation>
    <scope>NUCLEOTIDE SEQUENCE</scope>
    <source>
        <strain evidence="4">CBS 578.67</strain>
    </source>
</reference>
<dbReference type="OrthoDB" id="188902at2759"/>
<sequence>MTRNEHKIPRKVVNEKDRFKLPPELLQRIALFIRDTSVFFAYLEAFHQDDGVLGNLEQLWTLSTVIVSHDRLWPSLHVHRAQVCRYKDLYMPVLAYFPTVHVFEVFDLEFLQQASMSSRLAMSGLPEEDRDCITVPLDAWYRTLPVLHISAVTYRNMTINAGILHLLHTLPHMPHLRALNLTRAIVPSFATLIDFIVSSQLTSINLTETYENPSWADAIITSAMDKGLTKWLKREPVVSVALGNWNLRDAATFFAALWSCTTLKELMLPRAKIPPLDAIPFGASPITISHVDLGVEYRSCHLRPEDVLALAQGIAHSTRLQILSLRCNRVGPVRVQDLMQAIVHSNVRELNLTECDLADIGCINVADCLNQTKLTTLDLGSNRITAIGAHELASAIATMPHLRMLSLRFNCLDASAVAVVVDAMGCHSRQAKLDVFQSTVADETEMDLAAIVARFPQLDVVLGW</sequence>
<protein>
    <submittedName>
        <fullName evidence="5">Aste57867_10229 protein</fullName>
    </submittedName>
</protein>
<dbReference type="SMART" id="SM00368">
    <property type="entry name" value="LRR_RI"/>
    <property type="match status" value="3"/>
</dbReference>
<proteinExistence type="predicted"/>
<dbReference type="InterPro" id="IPR032675">
    <property type="entry name" value="LRR_dom_sf"/>
</dbReference>
<evidence type="ECO:0000256" key="1">
    <source>
        <dbReference type="ARBA" id="ARBA00004245"/>
    </source>
</evidence>
<evidence type="ECO:0000313" key="6">
    <source>
        <dbReference type="Proteomes" id="UP000332933"/>
    </source>
</evidence>
<dbReference type="SUPFAM" id="SSF52047">
    <property type="entry name" value="RNI-like"/>
    <property type="match status" value="1"/>
</dbReference>
<dbReference type="Pfam" id="PF13516">
    <property type="entry name" value="LRR_6"/>
    <property type="match status" value="2"/>
</dbReference>
<name>A0A485KQH1_9STRA</name>
<keyword evidence="2" id="KW-0963">Cytoplasm</keyword>
<accession>A0A485KQH1</accession>
<keyword evidence="3" id="KW-0206">Cytoskeleton</keyword>
<dbReference type="PANTHER" id="PTHR24107">
    <property type="entry name" value="YNEIN REGULATORY COMPLEX SUBUNIT 5"/>
    <property type="match status" value="1"/>
</dbReference>
<evidence type="ECO:0000313" key="4">
    <source>
        <dbReference type="EMBL" id="KAF0699177.1"/>
    </source>
</evidence>
<gene>
    <name evidence="5" type="primary">Aste57867_10229</name>
    <name evidence="4" type="ORF">As57867_010190</name>
    <name evidence="5" type="ORF">ASTE57867_10229</name>
</gene>
<evidence type="ECO:0000313" key="5">
    <source>
        <dbReference type="EMBL" id="VFT87104.1"/>
    </source>
</evidence>
<comment type="subcellular location">
    <subcellularLocation>
        <location evidence="1">Cytoplasm</location>
        <location evidence="1">Cytoskeleton</location>
    </subcellularLocation>
</comment>
<dbReference type="InterPro" id="IPR052410">
    <property type="entry name" value="DRC5"/>
</dbReference>
<organism evidence="5 6">
    <name type="scientific">Aphanomyces stellatus</name>
    <dbReference type="NCBI Taxonomy" id="120398"/>
    <lineage>
        <taxon>Eukaryota</taxon>
        <taxon>Sar</taxon>
        <taxon>Stramenopiles</taxon>
        <taxon>Oomycota</taxon>
        <taxon>Saprolegniomycetes</taxon>
        <taxon>Saprolegniales</taxon>
        <taxon>Verrucalvaceae</taxon>
        <taxon>Aphanomyces</taxon>
    </lineage>
</organism>
<evidence type="ECO:0000256" key="3">
    <source>
        <dbReference type="ARBA" id="ARBA00023212"/>
    </source>
</evidence>
<keyword evidence="6" id="KW-1185">Reference proteome</keyword>
<dbReference type="InterPro" id="IPR001611">
    <property type="entry name" value="Leu-rich_rpt"/>
</dbReference>
<dbReference type="AlphaFoldDB" id="A0A485KQH1"/>
<dbReference type="EMBL" id="CAADRA010005214">
    <property type="protein sequence ID" value="VFT87104.1"/>
    <property type="molecule type" value="Genomic_DNA"/>
</dbReference>